<keyword evidence="1" id="KW-0472">Membrane</keyword>
<accession>A0A382T2A5</accession>
<feature type="transmembrane region" description="Helical" evidence="1">
    <location>
        <begin position="12"/>
        <end position="31"/>
    </location>
</feature>
<feature type="non-terminal residue" evidence="2">
    <location>
        <position position="65"/>
    </location>
</feature>
<reference evidence="2" key="1">
    <citation type="submission" date="2018-05" db="EMBL/GenBank/DDBJ databases">
        <authorList>
            <person name="Lanie J.A."/>
            <person name="Ng W.-L."/>
            <person name="Kazmierczak K.M."/>
            <person name="Andrzejewski T.M."/>
            <person name="Davidsen T.M."/>
            <person name="Wayne K.J."/>
            <person name="Tettelin H."/>
            <person name="Glass J.I."/>
            <person name="Rusch D."/>
            <person name="Podicherti R."/>
            <person name="Tsui H.-C.T."/>
            <person name="Winkler M.E."/>
        </authorList>
    </citation>
    <scope>NUCLEOTIDE SEQUENCE</scope>
</reference>
<sequence length="65" mass="7454">MDALYSKYRFGIFLMFLFLGPIIVLGAKAAMESNSNKVADWLPEGFEETKQLKWFAEKFGSDELL</sequence>
<keyword evidence="1" id="KW-1133">Transmembrane helix</keyword>
<evidence type="ECO:0000313" key="2">
    <source>
        <dbReference type="EMBL" id="SVD16196.1"/>
    </source>
</evidence>
<evidence type="ECO:0000256" key="1">
    <source>
        <dbReference type="SAM" id="Phobius"/>
    </source>
</evidence>
<name>A0A382T2A5_9ZZZZ</name>
<organism evidence="2">
    <name type="scientific">marine metagenome</name>
    <dbReference type="NCBI Taxonomy" id="408172"/>
    <lineage>
        <taxon>unclassified sequences</taxon>
        <taxon>metagenomes</taxon>
        <taxon>ecological metagenomes</taxon>
    </lineage>
</organism>
<keyword evidence="1" id="KW-0812">Transmembrane</keyword>
<gene>
    <name evidence="2" type="ORF">METZ01_LOCUS369050</name>
</gene>
<dbReference type="AlphaFoldDB" id="A0A382T2A5"/>
<dbReference type="EMBL" id="UINC01133331">
    <property type="protein sequence ID" value="SVD16196.1"/>
    <property type="molecule type" value="Genomic_DNA"/>
</dbReference>
<protein>
    <submittedName>
        <fullName evidence="2">Uncharacterized protein</fullName>
    </submittedName>
</protein>
<proteinExistence type="predicted"/>